<dbReference type="EMBL" id="CP001392">
    <property type="protein sequence ID" value="ACM34644.1"/>
    <property type="molecule type" value="Genomic_DNA"/>
</dbReference>
<dbReference type="RefSeq" id="WP_015914462.1">
    <property type="nucleotide sequence ID" value="NC_011992.1"/>
</dbReference>
<proteinExistence type="predicted"/>
<dbReference type="AlphaFoldDB" id="A0A9J9UBN3"/>
<evidence type="ECO:0000313" key="1">
    <source>
        <dbReference type="EMBL" id="ACM34644.1"/>
    </source>
</evidence>
<organism evidence="1 2">
    <name type="scientific">Acidovorax ebreus (strain TPSY)</name>
    <name type="common">Diaphorobacter sp. (strain TPSY)</name>
    <dbReference type="NCBI Taxonomy" id="535289"/>
    <lineage>
        <taxon>Bacteria</taxon>
        <taxon>Pseudomonadati</taxon>
        <taxon>Pseudomonadota</taxon>
        <taxon>Betaproteobacteria</taxon>
        <taxon>Burkholderiales</taxon>
        <taxon>Comamonadaceae</taxon>
        <taxon>Diaphorobacter</taxon>
    </lineage>
</organism>
<dbReference type="Proteomes" id="UP000000450">
    <property type="component" value="Chromosome"/>
</dbReference>
<keyword evidence="2" id="KW-1185">Reference proteome</keyword>
<reference evidence="1 2" key="1">
    <citation type="journal article" date="2010" name="J. Bacteriol.">
        <title>Completed genome sequence of the anaerobic iron-oxidizing bacterium Acidovorax ebreus strain TPSY.</title>
        <authorList>
            <person name="Byrne-Bailey K.G."/>
            <person name="Weber K.A."/>
            <person name="Chair A.H."/>
            <person name="Bose S."/>
            <person name="Knox T."/>
            <person name="Spanbauer T.L."/>
            <person name="Chertkov O."/>
            <person name="Coates J.D."/>
        </authorList>
    </citation>
    <scope>NUCLEOTIDE SEQUENCE [LARGE SCALE GENOMIC DNA]</scope>
    <source>
        <strain evidence="1 2">TPSY</strain>
    </source>
</reference>
<evidence type="ECO:0000313" key="2">
    <source>
        <dbReference type="Proteomes" id="UP000000450"/>
    </source>
</evidence>
<sequence length="80" mass="8756">MRIQENVRLAGNFNRIRELNEAGVGANTISGLFKDHGINISPDDVRTLIKCDKALTSKSLPKKACKQVIQENELGGFATT</sequence>
<dbReference type="KEGG" id="dia:Dtpsy_3215"/>
<protein>
    <submittedName>
        <fullName evidence="1">Uncharacterized protein</fullName>
    </submittedName>
</protein>
<accession>A0A9J9UBN3</accession>
<gene>
    <name evidence="1" type="ordered locus">Dtpsy_3215</name>
</gene>
<name>A0A9J9UBN3_ACIET</name>